<dbReference type="OrthoDB" id="9760358at2"/>
<dbReference type="InterPro" id="IPR039421">
    <property type="entry name" value="Type_1_exporter"/>
</dbReference>
<keyword evidence="6 12" id="KW-0067">ATP-binding</keyword>
<evidence type="ECO:0000259" key="11">
    <source>
        <dbReference type="PROSITE" id="PS50929"/>
    </source>
</evidence>
<dbReference type="Gene3D" id="1.20.1560.10">
    <property type="entry name" value="ABC transporter type 1, transmembrane domain"/>
    <property type="match status" value="1"/>
</dbReference>
<dbReference type="InterPro" id="IPR003593">
    <property type="entry name" value="AAA+_ATPase"/>
</dbReference>
<keyword evidence="4 9" id="KW-0812">Transmembrane</keyword>
<evidence type="ECO:0000256" key="6">
    <source>
        <dbReference type="ARBA" id="ARBA00022840"/>
    </source>
</evidence>
<evidence type="ECO:0000313" key="12">
    <source>
        <dbReference type="EMBL" id="SMO84187.1"/>
    </source>
</evidence>
<evidence type="ECO:0000256" key="7">
    <source>
        <dbReference type="ARBA" id="ARBA00022989"/>
    </source>
</evidence>
<feature type="transmembrane region" description="Helical" evidence="9">
    <location>
        <begin position="163"/>
        <end position="180"/>
    </location>
</feature>
<dbReference type="PANTHER" id="PTHR43394">
    <property type="entry name" value="ATP-DEPENDENT PERMEASE MDL1, MITOCHONDRIAL"/>
    <property type="match status" value="1"/>
</dbReference>
<dbReference type="InterPro" id="IPR017871">
    <property type="entry name" value="ABC_transporter-like_CS"/>
</dbReference>
<dbReference type="SUPFAM" id="SSF90123">
    <property type="entry name" value="ABC transporter transmembrane region"/>
    <property type="match status" value="1"/>
</dbReference>
<dbReference type="AlphaFoldDB" id="A0A521EJU2"/>
<evidence type="ECO:0000313" key="13">
    <source>
        <dbReference type="Proteomes" id="UP000320300"/>
    </source>
</evidence>
<feature type="transmembrane region" description="Helical" evidence="9">
    <location>
        <begin position="133"/>
        <end position="157"/>
    </location>
</feature>
<comment type="subcellular location">
    <subcellularLocation>
        <location evidence="1">Cell membrane</location>
        <topology evidence="1">Multi-pass membrane protein</topology>
    </subcellularLocation>
</comment>
<dbReference type="SMART" id="SM00382">
    <property type="entry name" value="AAA"/>
    <property type="match status" value="1"/>
</dbReference>
<dbReference type="CDD" id="cd07346">
    <property type="entry name" value="ABC_6TM_exporters"/>
    <property type="match status" value="1"/>
</dbReference>
<evidence type="ECO:0000256" key="8">
    <source>
        <dbReference type="ARBA" id="ARBA00023136"/>
    </source>
</evidence>
<evidence type="ECO:0000256" key="3">
    <source>
        <dbReference type="ARBA" id="ARBA00022475"/>
    </source>
</evidence>
<feature type="domain" description="ABC transporter" evidence="10">
    <location>
        <begin position="337"/>
        <end position="574"/>
    </location>
</feature>
<evidence type="ECO:0000259" key="10">
    <source>
        <dbReference type="PROSITE" id="PS50893"/>
    </source>
</evidence>
<evidence type="ECO:0000256" key="1">
    <source>
        <dbReference type="ARBA" id="ARBA00004651"/>
    </source>
</evidence>
<name>A0A521EJU2_9SPHI</name>
<dbReference type="GO" id="GO:0015421">
    <property type="term" value="F:ABC-type oligopeptide transporter activity"/>
    <property type="evidence" value="ECO:0007669"/>
    <property type="project" value="TreeGrafter"/>
</dbReference>
<dbReference type="RefSeq" id="WP_142529371.1">
    <property type="nucleotide sequence ID" value="NZ_CBCSJO010000008.1"/>
</dbReference>
<dbReference type="GO" id="GO:0016887">
    <property type="term" value="F:ATP hydrolysis activity"/>
    <property type="evidence" value="ECO:0007669"/>
    <property type="project" value="InterPro"/>
</dbReference>
<evidence type="ECO:0000256" key="4">
    <source>
        <dbReference type="ARBA" id="ARBA00022692"/>
    </source>
</evidence>
<keyword evidence="2" id="KW-0813">Transport</keyword>
<dbReference type="InterPro" id="IPR036640">
    <property type="entry name" value="ABC1_TM_sf"/>
</dbReference>
<keyword evidence="3" id="KW-1003">Cell membrane</keyword>
<dbReference type="FunFam" id="3.40.50.300:FF:000299">
    <property type="entry name" value="ABC transporter ATP-binding protein/permease"/>
    <property type="match status" value="1"/>
</dbReference>
<keyword evidence="7 9" id="KW-1133">Transmembrane helix</keyword>
<evidence type="ECO:0000256" key="9">
    <source>
        <dbReference type="SAM" id="Phobius"/>
    </source>
</evidence>
<dbReference type="PROSITE" id="PS50893">
    <property type="entry name" value="ABC_TRANSPORTER_2"/>
    <property type="match status" value="1"/>
</dbReference>
<protein>
    <submittedName>
        <fullName evidence="12">ATP-binding cassette, subfamily B</fullName>
    </submittedName>
</protein>
<feature type="domain" description="ABC transmembrane type-1" evidence="11">
    <location>
        <begin position="17"/>
        <end position="305"/>
    </location>
</feature>
<keyword evidence="5" id="KW-0547">Nucleotide-binding</keyword>
<proteinExistence type="predicted"/>
<dbReference type="PROSITE" id="PS50929">
    <property type="entry name" value="ABC_TM1F"/>
    <property type="match status" value="1"/>
</dbReference>
<dbReference type="Proteomes" id="UP000320300">
    <property type="component" value="Unassembled WGS sequence"/>
</dbReference>
<dbReference type="SUPFAM" id="SSF52540">
    <property type="entry name" value="P-loop containing nucleoside triphosphate hydrolases"/>
    <property type="match status" value="1"/>
</dbReference>
<evidence type="ECO:0000256" key="5">
    <source>
        <dbReference type="ARBA" id="ARBA00022741"/>
    </source>
</evidence>
<dbReference type="Pfam" id="PF00664">
    <property type="entry name" value="ABC_membrane"/>
    <property type="match status" value="1"/>
</dbReference>
<keyword evidence="8 9" id="KW-0472">Membrane</keyword>
<dbReference type="GO" id="GO:0005886">
    <property type="term" value="C:plasma membrane"/>
    <property type="evidence" value="ECO:0007669"/>
    <property type="project" value="UniProtKB-SubCell"/>
</dbReference>
<gene>
    <name evidence="12" type="ORF">SAMN06265348_108229</name>
</gene>
<sequence length="579" mass="64862">MNLLVQYLKNYKWVVCLALLLAAINIAFSLLDPYITGRIVDRFIEKKDVLNRSQFVYGVLGLVGMGVGAAMVSRIAKNFQDYFTSIIVQKVGAQMYADGLKHSLELPYQVFEDQRSGETLGILQKVRLDSEKFITSFISILFVSLIGMVFVIVYSVAVSYKVTLIYFTAIPIISFVSWFLSRKIKTIQQKIVRETTALAGSTTESLRNIELVKSLGLASQEIERLNKTTYKILGLELRKVKYVRSMSFVQGTTVNLVRSIMVVVLLILIFENTISAGQYFSFLFYSFFLFGPLQELGNVILSWREAEVSLGNFKNILNTPIDQKPLNPKVLDKITSLEFSDLSFRHLTGKSNALNEISFNVKDGETIAFVGPSGSGKTTLVKLLVGLYQPVIGEVLYNDITSKEIDLDQLREKIGFVTQDTQLFSGTIRENLQFVRPGATDEECLLVMEQAACQTLLARADKGLDTVIGEGGVKVSGGEKQRLSIARALLRRPDILVFDEATSSLDSLTEEEITATIRDVSELTNHITILIAHRLSTIRHADRIYVLEKGHIIEQGKHAALLAEKGLYYAMWRQQVGER</sequence>
<dbReference type="PROSITE" id="PS00211">
    <property type="entry name" value="ABC_TRANSPORTER_1"/>
    <property type="match status" value="1"/>
</dbReference>
<dbReference type="PANTHER" id="PTHR43394:SF1">
    <property type="entry name" value="ATP-BINDING CASSETTE SUB-FAMILY B MEMBER 10, MITOCHONDRIAL"/>
    <property type="match status" value="1"/>
</dbReference>
<dbReference type="InterPro" id="IPR027417">
    <property type="entry name" value="P-loop_NTPase"/>
</dbReference>
<evidence type="ECO:0000256" key="2">
    <source>
        <dbReference type="ARBA" id="ARBA00022448"/>
    </source>
</evidence>
<accession>A0A521EJU2</accession>
<dbReference type="InterPro" id="IPR003439">
    <property type="entry name" value="ABC_transporter-like_ATP-bd"/>
</dbReference>
<dbReference type="Pfam" id="PF00005">
    <property type="entry name" value="ABC_tran"/>
    <property type="match status" value="1"/>
</dbReference>
<dbReference type="InterPro" id="IPR011527">
    <property type="entry name" value="ABC1_TM_dom"/>
</dbReference>
<organism evidence="12 13">
    <name type="scientific">Pedobacter westerhofensis</name>
    <dbReference type="NCBI Taxonomy" id="425512"/>
    <lineage>
        <taxon>Bacteria</taxon>
        <taxon>Pseudomonadati</taxon>
        <taxon>Bacteroidota</taxon>
        <taxon>Sphingobacteriia</taxon>
        <taxon>Sphingobacteriales</taxon>
        <taxon>Sphingobacteriaceae</taxon>
        <taxon>Pedobacter</taxon>
    </lineage>
</organism>
<feature type="transmembrane region" description="Helical" evidence="9">
    <location>
        <begin position="55"/>
        <end position="76"/>
    </location>
</feature>
<dbReference type="GO" id="GO:0005524">
    <property type="term" value="F:ATP binding"/>
    <property type="evidence" value="ECO:0007669"/>
    <property type="project" value="UniProtKB-KW"/>
</dbReference>
<dbReference type="Gene3D" id="3.40.50.300">
    <property type="entry name" value="P-loop containing nucleotide triphosphate hydrolases"/>
    <property type="match status" value="1"/>
</dbReference>
<dbReference type="EMBL" id="FXTN01000008">
    <property type="protein sequence ID" value="SMO84187.1"/>
    <property type="molecule type" value="Genomic_DNA"/>
</dbReference>
<keyword evidence="13" id="KW-1185">Reference proteome</keyword>
<reference evidence="12 13" key="1">
    <citation type="submission" date="2017-05" db="EMBL/GenBank/DDBJ databases">
        <authorList>
            <person name="Varghese N."/>
            <person name="Submissions S."/>
        </authorList>
    </citation>
    <scope>NUCLEOTIDE SEQUENCE [LARGE SCALE GENOMIC DNA]</scope>
    <source>
        <strain evidence="12 13">DSM 19036</strain>
    </source>
</reference>